<dbReference type="InterPro" id="IPR016633">
    <property type="entry name" value="EarP"/>
</dbReference>
<comment type="similarity">
    <text evidence="4">Belongs to the glycosyltransferase 104 family.</text>
</comment>
<dbReference type="EMBL" id="JPEO01000002">
    <property type="protein sequence ID" value="KFZ38381.1"/>
    <property type="molecule type" value="Genomic_DNA"/>
</dbReference>
<proteinExistence type="inferred from homology"/>
<dbReference type="OrthoDB" id="209085at2"/>
<dbReference type="STRING" id="1515746.HR45_02740"/>
<evidence type="ECO:0000256" key="2">
    <source>
        <dbReference type="ARBA" id="ARBA00022679"/>
    </source>
</evidence>
<dbReference type="PIRSF" id="PIRSF015557">
    <property type="entry name" value="UCP015557"/>
    <property type="match status" value="1"/>
</dbReference>
<gene>
    <name evidence="8" type="ORF">HR45_02740</name>
</gene>
<dbReference type="Pfam" id="PF10093">
    <property type="entry name" value="EarP"/>
    <property type="match status" value="1"/>
</dbReference>
<dbReference type="GO" id="GO:0106361">
    <property type="term" value="F:protein-arginine rhamnosyltransferase activity"/>
    <property type="evidence" value="ECO:0007669"/>
    <property type="project" value="InterPro"/>
</dbReference>
<evidence type="ECO:0000256" key="1">
    <source>
        <dbReference type="ARBA" id="ARBA00022676"/>
    </source>
</evidence>
<keyword evidence="1" id="KW-0328">Glycosyltransferase</keyword>
<name>A0A094K174_9GAMM</name>
<evidence type="ECO:0000313" key="9">
    <source>
        <dbReference type="Proteomes" id="UP000029264"/>
    </source>
</evidence>
<comment type="caution">
    <text evidence="8">The sequence shown here is derived from an EMBL/GenBank/DDBJ whole genome shotgun (WGS) entry which is preliminary data.</text>
</comment>
<dbReference type="RefSeq" id="WP_037440278.1">
    <property type="nucleotide sequence ID" value="NZ_JPEO01000002.1"/>
</dbReference>
<sequence length="387" mass="44061">MTNHSANAHWDIFCTVVDNYGDIGVTWRLAKQLADEYQLAINLWVDDLNSFQFILPQLDINQLQQCHQGVNIIKWDKPLSTPWVPGAVLIEAFACELPNEIMAATANIKPFPQWVNLEYLSAEAWIDDCHGLQSPVKNGVKKHFFFPGFSKKSGGLICEHSLFEQRQQWQSEPCNRQAYFDSLGINDIGRDDVVVSLFSYESNAIKALCQQLAEGTTLTNLLVPKGRALSSVAAGLGIELPQFEQTQQVIRGNLQVHLLPMQNQEQYDRLLWSCDFNIVRGEDSFLRAQWAARPFIWHIYQQEEDAHIEKLGAFMQRYCQQLSPALANAWQALNLAFNQADAEAFSQAWQTLIVDWPQLTQHAKVWPKYAINDADLANRLVQMLKNG</sequence>
<organism evidence="8 9">
    <name type="scientific">Shewanella mangrovi</name>
    <dbReference type="NCBI Taxonomy" id="1515746"/>
    <lineage>
        <taxon>Bacteria</taxon>
        <taxon>Pseudomonadati</taxon>
        <taxon>Pseudomonadota</taxon>
        <taxon>Gammaproteobacteria</taxon>
        <taxon>Alteromonadales</taxon>
        <taxon>Shewanellaceae</taxon>
        <taxon>Shewanella</taxon>
    </lineage>
</organism>
<evidence type="ECO:0000256" key="7">
    <source>
        <dbReference type="ARBA" id="ARBA00048472"/>
    </source>
</evidence>
<keyword evidence="2" id="KW-0808">Transferase</keyword>
<evidence type="ECO:0000256" key="4">
    <source>
        <dbReference type="ARBA" id="ARBA00024346"/>
    </source>
</evidence>
<protein>
    <recommendedName>
        <fullName evidence="5">Protein-arginine rhamnosyltransferase</fullName>
    </recommendedName>
    <alternativeName>
        <fullName evidence="6">EF-P arginine rhamnosyltransferase</fullName>
    </alternativeName>
</protein>
<dbReference type="NCBIfam" id="TIGR03837">
    <property type="entry name" value="efp_Arg_rhamno"/>
    <property type="match status" value="1"/>
</dbReference>
<evidence type="ECO:0000313" key="8">
    <source>
        <dbReference type="EMBL" id="KFZ38381.1"/>
    </source>
</evidence>
<keyword evidence="9" id="KW-1185">Reference proteome</keyword>
<dbReference type="eggNOG" id="COG4394">
    <property type="taxonomic scope" value="Bacteria"/>
</dbReference>
<evidence type="ECO:0000256" key="5">
    <source>
        <dbReference type="ARBA" id="ARBA00024416"/>
    </source>
</evidence>
<evidence type="ECO:0000256" key="6">
    <source>
        <dbReference type="ARBA" id="ARBA00030025"/>
    </source>
</evidence>
<reference evidence="8 9" key="1">
    <citation type="submission" date="2014-06" db="EMBL/GenBank/DDBJ databases">
        <title>Shewanella sp. YQH10.</title>
        <authorList>
            <person name="Liu Y."/>
            <person name="Zeng R."/>
        </authorList>
    </citation>
    <scope>NUCLEOTIDE SEQUENCE [LARGE SCALE GENOMIC DNA]</scope>
    <source>
        <strain evidence="8 9">YQH10</strain>
    </source>
</reference>
<accession>A0A094K174</accession>
<dbReference type="Proteomes" id="UP000029264">
    <property type="component" value="Unassembled WGS sequence"/>
</dbReference>
<comment type="function">
    <text evidence="3">Protein-arginine rhamnosyltransferase that catalyzes the transfer of a single rhamnose to elongation factor P (EF-P) on 'Lys-32', a modification required for EF-P-dependent rescue of polyproline stalled ribosomes.</text>
</comment>
<evidence type="ECO:0000256" key="3">
    <source>
        <dbReference type="ARBA" id="ARBA00024303"/>
    </source>
</evidence>
<comment type="catalytic activity">
    <reaction evidence="7">
        <text>dTDP-beta-L-rhamnose + L-arginyl-[protein] = N(omega)-(alpha-L-rhamnosyl)-L-arginyl-[protein] + dTDP + H(+)</text>
        <dbReference type="Rhea" id="RHEA:66692"/>
        <dbReference type="Rhea" id="RHEA-COMP:10532"/>
        <dbReference type="Rhea" id="RHEA-COMP:17096"/>
        <dbReference type="ChEBI" id="CHEBI:15378"/>
        <dbReference type="ChEBI" id="CHEBI:29965"/>
        <dbReference type="ChEBI" id="CHEBI:57510"/>
        <dbReference type="ChEBI" id="CHEBI:58369"/>
        <dbReference type="ChEBI" id="CHEBI:167445"/>
    </reaction>
    <physiologicalReaction direction="left-to-right" evidence="7">
        <dbReference type="Rhea" id="RHEA:66693"/>
    </physiologicalReaction>
</comment>
<dbReference type="AlphaFoldDB" id="A0A094K174"/>